<dbReference type="GO" id="GO:0005829">
    <property type="term" value="C:cytosol"/>
    <property type="evidence" value="ECO:0007669"/>
    <property type="project" value="TreeGrafter"/>
</dbReference>
<name>A0A423LFW5_PSEFL</name>
<dbReference type="Pfam" id="PF01042">
    <property type="entry name" value="Ribonuc_L-PSP"/>
    <property type="match status" value="1"/>
</dbReference>
<evidence type="ECO:0000256" key="1">
    <source>
        <dbReference type="ARBA" id="ARBA00010552"/>
    </source>
</evidence>
<dbReference type="GO" id="GO:0019239">
    <property type="term" value="F:deaminase activity"/>
    <property type="evidence" value="ECO:0007669"/>
    <property type="project" value="TreeGrafter"/>
</dbReference>
<proteinExistence type="inferred from homology"/>
<sequence>MNNAPSKYRLPFGSMWKMKIEHPYSLLVQEDGFAWTCGQCPLDEKGQVAHANDLIAQTHHVVQSIRTILSKAELQSPKVGKLVVYYVEQSADCVQQMLAILQQEFGTDVIIQPIAVPYFYYSGMLVEIDVHAAESKHFLRSTVIDKLGLKVHITDFDELVWVKVVAEERGQGSQGVNADQLAEALVAVDLGVEELLADHWFVHPHLGLPMFDAFAAKGFVTDLGAAAITRLPMKTAVVGELTFAKRSGSQRNSVFSARRIGDLTLTLRQKGDFFWAGVRIGNSAMTLPEQTRKAMIALNNALLTHSLSFDHVCKVTTHYVGDNTPADLHDNMTVRNAYYAQPGPASTGLPVDSLMDSQSLVTIDVLGKFLR</sequence>
<comment type="caution">
    <text evidence="2">The sequence shown here is derived from an EMBL/GenBank/DDBJ whole genome shotgun (WGS) entry which is preliminary data.</text>
</comment>
<dbReference type="InterPro" id="IPR035959">
    <property type="entry name" value="RutC-like_sf"/>
</dbReference>
<dbReference type="InterPro" id="IPR006175">
    <property type="entry name" value="YjgF/YER057c/UK114"/>
</dbReference>
<dbReference type="AlphaFoldDB" id="A0A423LFW5"/>
<organism evidence="2 3">
    <name type="scientific">Pseudomonas fluorescens</name>
    <dbReference type="NCBI Taxonomy" id="294"/>
    <lineage>
        <taxon>Bacteria</taxon>
        <taxon>Pseudomonadati</taxon>
        <taxon>Pseudomonadota</taxon>
        <taxon>Gammaproteobacteria</taxon>
        <taxon>Pseudomonadales</taxon>
        <taxon>Pseudomonadaceae</taxon>
        <taxon>Pseudomonas</taxon>
    </lineage>
</organism>
<dbReference type="CDD" id="cd00448">
    <property type="entry name" value="YjgF_YER057c_UK114_family"/>
    <property type="match status" value="1"/>
</dbReference>
<evidence type="ECO:0000313" key="3">
    <source>
        <dbReference type="Proteomes" id="UP000285757"/>
    </source>
</evidence>
<dbReference type="PANTHER" id="PTHR11803:SF58">
    <property type="entry name" value="PROTEIN HMF1-RELATED"/>
    <property type="match status" value="1"/>
</dbReference>
<dbReference type="SUPFAM" id="SSF55298">
    <property type="entry name" value="YjgF-like"/>
    <property type="match status" value="2"/>
</dbReference>
<dbReference type="PANTHER" id="PTHR11803">
    <property type="entry name" value="2-IMINOBUTANOATE/2-IMINOPROPANOATE DEAMINASE RIDA"/>
    <property type="match status" value="1"/>
</dbReference>
<dbReference type="Proteomes" id="UP000285757">
    <property type="component" value="Unassembled WGS sequence"/>
</dbReference>
<evidence type="ECO:0000313" key="2">
    <source>
        <dbReference type="EMBL" id="RON67204.1"/>
    </source>
</evidence>
<accession>A0A423LFW5</accession>
<comment type="similarity">
    <text evidence="1">Belongs to the RutC family.</text>
</comment>
<dbReference type="RefSeq" id="WP_123532827.1">
    <property type="nucleotide sequence ID" value="NZ_MOBU01000010.1"/>
</dbReference>
<gene>
    <name evidence="2" type="ORF">BK671_14605</name>
</gene>
<dbReference type="Gene3D" id="3.30.1330.40">
    <property type="entry name" value="RutC-like"/>
    <property type="match status" value="2"/>
</dbReference>
<protein>
    <submittedName>
        <fullName evidence="2">Uncharacterized protein</fullName>
    </submittedName>
</protein>
<dbReference type="EMBL" id="MOBU01000010">
    <property type="protein sequence ID" value="RON67204.1"/>
    <property type="molecule type" value="Genomic_DNA"/>
</dbReference>
<reference evidence="2 3" key="1">
    <citation type="submission" date="2016-10" db="EMBL/GenBank/DDBJ databases">
        <title>Comparative genome analysis of multiple Pseudomonas spp. focuses on biocontrol and plant growth promoting traits.</title>
        <authorList>
            <person name="Tao X.-Y."/>
            <person name="Taylor C.G."/>
        </authorList>
    </citation>
    <scope>NUCLEOTIDE SEQUENCE [LARGE SCALE GENOMIC DNA]</scope>
    <source>
        <strain evidence="2 3">24D3</strain>
    </source>
</reference>